<evidence type="ECO:0000256" key="4">
    <source>
        <dbReference type="ARBA" id="ARBA00022833"/>
    </source>
</evidence>
<dbReference type="PANTHER" id="PTHR46481:SF10">
    <property type="entry name" value="ZINC FINGER BED DOMAIN-CONTAINING PROTEIN 39"/>
    <property type="match status" value="1"/>
</dbReference>
<gene>
    <name evidence="6" type="primary">X975_11789</name>
    <name evidence="6" type="ORF">TNCT_352541</name>
</gene>
<keyword evidence="3" id="KW-0863">Zinc-finger</keyword>
<sequence length="220" mass="25027">MLEYSGFKKILNPIVNAIGNHFSVNSENIKLLIPETAVKIVSEISTALEKKVISLKIDIATRLNRSILGINAQLIIGGRINLFTLGMTELKDKHTGIYIKNMVEKVLEKYNIDIQQIYSITTDNGANMISFVNLLGSEIEDEVFFDHNFSFNKLIGIRCAAHTLQLAIKDSIKKADFNEFISDARRLVKKLRIPSLMLKFKDVNTKRPILDCPTRWNLYK</sequence>
<comment type="subcellular location">
    <subcellularLocation>
        <location evidence="1">Nucleus</location>
    </subcellularLocation>
</comment>
<protein>
    <submittedName>
        <fullName evidence="6">Zinc finger BED domain-containing protein 4</fullName>
    </submittedName>
</protein>
<proteinExistence type="predicted"/>
<keyword evidence="4" id="KW-0862">Zinc</keyword>
<organism evidence="6 7">
    <name type="scientific">Trichonephila clavata</name>
    <name type="common">Joro spider</name>
    <name type="synonym">Nephila clavata</name>
    <dbReference type="NCBI Taxonomy" id="2740835"/>
    <lineage>
        <taxon>Eukaryota</taxon>
        <taxon>Metazoa</taxon>
        <taxon>Ecdysozoa</taxon>
        <taxon>Arthropoda</taxon>
        <taxon>Chelicerata</taxon>
        <taxon>Arachnida</taxon>
        <taxon>Araneae</taxon>
        <taxon>Araneomorphae</taxon>
        <taxon>Entelegynae</taxon>
        <taxon>Araneoidea</taxon>
        <taxon>Nephilidae</taxon>
        <taxon>Trichonephila</taxon>
    </lineage>
</organism>
<accession>A0A8X6KR85</accession>
<evidence type="ECO:0000256" key="2">
    <source>
        <dbReference type="ARBA" id="ARBA00022723"/>
    </source>
</evidence>
<evidence type="ECO:0000313" key="7">
    <source>
        <dbReference type="Proteomes" id="UP000887116"/>
    </source>
</evidence>
<dbReference type="SUPFAM" id="SSF53098">
    <property type="entry name" value="Ribonuclease H-like"/>
    <property type="match status" value="1"/>
</dbReference>
<dbReference type="InterPro" id="IPR012337">
    <property type="entry name" value="RNaseH-like_sf"/>
</dbReference>
<evidence type="ECO:0000256" key="1">
    <source>
        <dbReference type="ARBA" id="ARBA00004123"/>
    </source>
</evidence>
<keyword evidence="2" id="KW-0479">Metal-binding</keyword>
<evidence type="ECO:0000256" key="3">
    <source>
        <dbReference type="ARBA" id="ARBA00022771"/>
    </source>
</evidence>
<dbReference type="PANTHER" id="PTHR46481">
    <property type="entry name" value="ZINC FINGER BED DOMAIN-CONTAINING PROTEIN 4"/>
    <property type="match status" value="1"/>
</dbReference>
<dbReference type="OrthoDB" id="5103at2759"/>
<dbReference type="EMBL" id="BMAO01022465">
    <property type="protein sequence ID" value="GFQ82084.1"/>
    <property type="molecule type" value="Genomic_DNA"/>
</dbReference>
<keyword evidence="5" id="KW-0539">Nucleus</keyword>
<keyword evidence="7" id="KW-1185">Reference proteome</keyword>
<name>A0A8X6KR85_TRICU</name>
<dbReference type="Proteomes" id="UP000887116">
    <property type="component" value="Unassembled WGS sequence"/>
</dbReference>
<comment type="caution">
    <text evidence="6">The sequence shown here is derived from an EMBL/GenBank/DDBJ whole genome shotgun (WGS) entry which is preliminary data.</text>
</comment>
<dbReference type="GO" id="GO:0008270">
    <property type="term" value="F:zinc ion binding"/>
    <property type="evidence" value="ECO:0007669"/>
    <property type="project" value="UniProtKB-KW"/>
</dbReference>
<dbReference type="AlphaFoldDB" id="A0A8X6KR85"/>
<evidence type="ECO:0000313" key="6">
    <source>
        <dbReference type="EMBL" id="GFQ82084.1"/>
    </source>
</evidence>
<evidence type="ECO:0000256" key="5">
    <source>
        <dbReference type="ARBA" id="ARBA00023242"/>
    </source>
</evidence>
<dbReference type="GO" id="GO:0005634">
    <property type="term" value="C:nucleus"/>
    <property type="evidence" value="ECO:0007669"/>
    <property type="project" value="UniProtKB-SubCell"/>
</dbReference>
<reference evidence="6" key="1">
    <citation type="submission" date="2020-07" db="EMBL/GenBank/DDBJ databases">
        <title>Multicomponent nature underlies the extraordinary mechanical properties of spider dragline silk.</title>
        <authorList>
            <person name="Kono N."/>
            <person name="Nakamura H."/>
            <person name="Mori M."/>
            <person name="Yoshida Y."/>
            <person name="Ohtoshi R."/>
            <person name="Malay A.D."/>
            <person name="Moran D.A.P."/>
            <person name="Tomita M."/>
            <person name="Numata K."/>
            <person name="Arakawa K."/>
        </authorList>
    </citation>
    <scope>NUCLEOTIDE SEQUENCE</scope>
</reference>
<dbReference type="InterPro" id="IPR052035">
    <property type="entry name" value="ZnF_BED_domain_contain"/>
</dbReference>